<sequence length="108" mass="11777">MANPRTFTKFPTPGTPVRNSTKLFWHSGKHPLHDHRSTEALPENEVIDILIIGAGYAGVATAYNLVKDSTSNSFSKLSVMILEARLVCSGATARNGNTKNLDMSTILY</sequence>
<dbReference type="Pfam" id="PF01266">
    <property type="entry name" value="DAO"/>
    <property type="match status" value="1"/>
</dbReference>
<dbReference type="EMBL" id="VICG01000004">
    <property type="protein sequence ID" value="KAA8573224.1"/>
    <property type="molecule type" value="Genomic_DNA"/>
</dbReference>
<accession>A0A5M9JUM5</accession>
<dbReference type="Proteomes" id="UP000322873">
    <property type="component" value="Unassembled WGS sequence"/>
</dbReference>
<comment type="caution">
    <text evidence="2">The sequence shown here is derived from an EMBL/GenBank/DDBJ whole genome shotgun (WGS) entry which is preliminary data.</text>
</comment>
<dbReference type="AlphaFoldDB" id="A0A5M9JUM5"/>
<feature type="domain" description="FAD dependent oxidoreductase" evidence="1">
    <location>
        <begin position="48"/>
        <end position="96"/>
    </location>
</feature>
<protein>
    <recommendedName>
        <fullName evidence="1">FAD dependent oxidoreductase domain-containing protein</fullName>
    </recommendedName>
</protein>
<proteinExistence type="predicted"/>
<reference evidence="2 3" key="1">
    <citation type="submission" date="2019-06" db="EMBL/GenBank/DDBJ databases">
        <title>Genome Sequence of the Brown Rot Fungal Pathogen Monilinia fructicola.</title>
        <authorList>
            <person name="De Miccolis Angelini R.M."/>
            <person name="Landi L."/>
            <person name="Abate D."/>
            <person name="Pollastro S."/>
            <person name="Romanazzi G."/>
            <person name="Faretra F."/>
        </authorList>
    </citation>
    <scope>NUCLEOTIDE SEQUENCE [LARGE SCALE GENOMIC DNA]</scope>
    <source>
        <strain evidence="2 3">Mfrc123</strain>
    </source>
</reference>
<evidence type="ECO:0000313" key="2">
    <source>
        <dbReference type="EMBL" id="KAA8573224.1"/>
    </source>
</evidence>
<dbReference type="SUPFAM" id="SSF51905">
    <property type="entry name" value="FAD/NAD(P)-binding domain"/>
    <property type="match status" value="1"/>
</dbReference>
<dbReference type="Gene3D" id="3.50.50.60">
    <property type="entry name" value="FAD/NAD(P)-binding domain"/>
    <property type="match status" value="1"/>
</dbReference>
<dbReference type="VEuPathDB" id="FungiDB:MFRU_034g00620"/>
<name>A0A5M9JUM5_MONFR</name>
<organism evidence="2 3">
    <name type="scientific">Monilinia fructicola</name>
    <name type="common">Brown rot fungus</name>
    <name type="synonym">Ciboria fructicola</name>
    <dbReference type="NCBI Taxonomy" id="38448"/>
    <lineage>
        <taxon>Eukaryota</taxon>
        <taxon>Fungi</taxon>
        <taxon>Dikarya</taxon>
        <taxon>Ascomycota</taxon>
        <taxon>Pezizomycotina</taxon>
        <taxon>Leotiomycetes</taxon>
        <taxon>Helotiales</taxon>
        <taxon>Sclerotiniaceae</taxon>
        <taxon>Monilinia</taxon>
    </lineage>
</organism>
<evidence type="ECO:0000313" key="3">
    <source>
        <dbReference type="Proteomes" id="UP000322873"/>
    </source>
</evidence>
<dbReference type="InterPro" id="IPR006076">
    <property type="entry name" value="FAD-dep_OxRdtase"/>
</dbReference>
<keyword evidence="3" id="KW-1185">Reference proteome</keyword>
<gene>
    <name evidence="2" type="ORF">EYC84_003723</name>
</gene>
<dbReference type="InterPro" id="IPR036188">
    <property type="entry name" value="FAD/NAD-bd_sf"/>
</dbReference>
<evidence type="ECO:0000259" key="1">
    <source>
        <dbReference type="Pfam" id="PF01266"/>
    </source>
</evidence>